<dbReference type="EMBL" id="JYGE01000006">
    <property type="protein sequence ID" value="PSJ31038.1"/>
    <property type="molecule type" value="Genomic_DNA"/>
</dbReference>
<dbReference type="FunFam" id="1.20.58.220:FF:000004">
    <property type="entry name" value="Phosphate-specific transport system accessory protein PhoU"/>
    <property type="match status" value="1"/>
</dbReference>
<keyword evidence="6 7" id="KW-0592">Phosphate transport</keyword>
<gene>
    <name evidence="9" type="ORF">UF10_07085</name>
</gene>
<dbReference type="Gene3D" id="1.20.58.220">
    <property type="entry name" value="Phosphate transport system protein phou homolog 2, domain 2"/>
    <property type="match status" value="1"/>
</dbReference>
<dbReference type="GO" id="GO:0045936">
    <property type="term" value="P:negative regulation of phosphate metabolic process"/>
    <property type="evidence" value="ECO:0007669"/>
    <property type="project" value="InterPro"/>
</dbReference>
<proteinExistence type="inferred from homology"/>
<dbReference type="SUPFAM" id="SSF109755">
    <property type="entry name" value="PhoU-like"/>
    <property type="match status" value="1"/>
</dbReference>
<dbReference type="AlphaFoldDB" id="A0A2P7PZB6"/>
<keyword evidence="4 7" id="KW-0813">Transport</keyword>
<reference evidence="9" key="1">
    <citation type="thesis" date="2015" institute="Rutgers" country="The State University of New Jersey, 14 College Farm Rd., New Brunswick, NJ, USA">
        <title>Ammonia toxicity in bacteria and its implications for treatment of and resource recovery from highly nitrogenous organic wastes.</title>
        <authorList>
            <person name="Luther A.K."/>
        </authorList>
    </citation>
    <scope>NUCLEOTIDE SEQUENCE</scope>
    <source>
        <strain evidence="9">RT-10B</strain>
    </source>
</reference>
<dbReference type="GO" id="GO:0030643">
    <property type="term" value="P:intracellular phosphate ion homeostasis"/>
    <property type="evidence" value="ECO:0007669"/>
    <property type="project" value="InterPro"/>
</dbReference>
<evidence type="ECO:0000256" key="3">
    <source>
        <dbReference type="ARBA" id="ARBA00011738"/>
    </source>
</evidence>
<keyword evidence="10" id="KW-1185">Reference proteome</keyword>
<comment type="subunit">
    <text evidence="3 7">Homodimer.</text>
</comment>
<comment type="function">
    <text evidence="7">Plays a role in the regulation of phosphate uptake.</text>
</comment>
<evidence type="ECO:0000256" key="5">
    <source>
        <dbReference type="ARBA" id="ARBA00022490"/>
    </source>
</evidence>
<dbReference type="OrthoDB" id="9814256at2"/>
<evidence type="ECO:0000313" key="9">
    <source>
        <dbReference type="EMBL" id="PSJ31038.1"/>
    </source>
</evidence>
<evidence type="ECO:0000313" key="10">
    <source>
        <dbReference type="Proteomes" id="UP000241434"/>
    </source>
</evidence>
<dbReference type="InterPro" id="IPR038078">
    <property type="entry name" value="PhoU-like_sf"/>
</dbReference>
<dbReference type="GO" id="GO:0006817">
    <property type="term" value="P:phosphate ion transport"/>
    <property type="evidence" value="ECO:0007669"/>
    <property type="project" value="UniProtKB-KW"/>
</dbReference>
<dbReference type="RefSeq" id="WP_106777096.1">
    <property type="nucleotide sequence ID" value="NZ_JYGE01000006.1"/>
</dbReference>
<dbReference type="GO" id="GO:0005737">
    <property type="term" value="C:cytoplasm"/>
    <property type="evidence" value="ECO:0007669"/>
    <property type="project" value="UniProtKB-SubCell"/>
</dbReference>
<comment type="similarity">
    <text evidence="2 7">Belongs to the PhoU family.</text>
</comment>
<keyword evidence="5 7" id="KW-0963">Cytoplasm</keyword>
<comment type="caution">
    <text evidence="9">The sequence shown here is derived from an EMBL/GenBank/DDBJ whole genome shotgun (WGS) entry which is preliminary data.</text>
</comment>
<comment type="subcellular location">
    <subcellularLocation>
        <location evidence="1 7">Cytoplasm</location>
    </subcellularLocation>
</comment>
<dbReference type="Pfam" id="PF01895">
    <property type="entry name" value="PhoU"/>
    <property type="match status" value="2"/>
</dbReference>
<dbReference type="PIRSF" id="PIRSF003107">
    <property type="entry name" value="PhoU"/>
    <property type="match status" value="1"/>
</dbReference>
<feature type="domain" description="PhoU" evidence="8">
    <location>
        <begin position="17"/>
        <end position="104"/>
    </location>
</feature>
<evidence type="ECO:0000256" key="6">
    <source>
        <dbReference type="ARBA" id="ARBA00022592"/>
    </source>
</evidence>
<dbReference type="PANTHER" id="PTHR42930">
    <property type="entry name" value="PHOSPHATE-SPECIFIC TRANSPORT SYSTEM ACCESSORY PROTEIN PHOU"/>
    <property type="match status" value="1"/>
</dbReference>
<evidence type="ECO:0000256" key="4">
    <source>
        <dbReference type="ARBA" id="ARBA00022448"/>
    </source>
</evidence>
<evidence type="ECO:0000256" key="7">
    <source>
        <dbReference type="PIRNR" id="PIRNR003107"/>
    </source>
</evidence>
<dbReference type="NCBIfam" id="TIGR02135">
    <property type="entry name" value="phoU_full"/>
    <property type="match status" value="1"/>
</dbReference>
<evidence type="ECO:0000256" key="2">
    <source>
        <dbReference type="ARBA" id="ARBA00008107"/>
    </source>
</evidence>
<feature type="domain" description="PhoU" evidence="8">
    <location>
        <begin position="121"/>
        <end position="205"/>
    </location>
</feature>
<dbReference type="PANTHER" id="PTHR42930:SF3">
    <property type="entry name" value="PHOSPHATE-SPECIFIC TRANSPORT SYSTEM ACCESSORY PROTEIN PHOU"/>
    <property type="match status" value="1"/>
</dbReference>
<dbReference type="InterPro" id="IPR026022">
    <property type="entry name" value="PhoU_dom"/>
</dbReference>
<organism evidence="9 10">
    <name type="scientific">Peptostreptococcus russellii</name>
    <dbReference type="NCBI Taxonomy" id="215200"/>
    <lineage>
        <taxon>Bacteria</taxon>
        <taxon>Bacillati</taxon>
        <taxon>Bacillota</taxon>
        <taxon>Clostridia</taxon>
        <taxon>Peptostreptococcales</taxon>
        <taxon>Peptostreptococcaceae</taxon>
        <taxon>Peptostreptococcus</taxon>
    </lineage>
</organism>
<protein>
    <recommendedName>
        <fullName evidence="7">Phosphate-specific transport system accessory protein PhoU</fullName>
    </recommendedName>
</protein>
<evidence type="ECO:0000256" key="1">
    <source>
        <dbReference type="ARBA" id="ARBA00004496"/>
    </source>
</evidence>
<dbReference type="InterPro" id="IPR028366">
    <property type="entry name" value="PhoU"/>
</dbReference>
<dbReference type="Proteomes" id="UP000241434">
    <property type="component" value="Unassembled WGS sequence"/>
</dbReference>
<accession>A0A2P7PZB6</accession>
<evidence type="ECO:0000259" key="8">
    <source>
        <dbReference type="Pfam" id="PF01895"/>
    </source>
</evidence>
<sequence>MLRKTYDEELQQLFNKLIEMGSLVEDQIKNSLIALEGRDLDLASGTIYKDRLVNQMEREIEKDCLNLILTQQPVATDLRNISACLKIVTDLERIGDHAQDISEISISLGENKLTNELDELHKFFDIIKVMLKDAIDSFVASDVELAKNAKKMDDTIDKLYMNFRKKAISSASKDPASAEEWIDLLQVAKYLERVGDHAENICEWVIFSVTGDYVESLKNPKRMRS</sequence>
<name>A0A2P7PZB6_9FIRM</name>